<keyword evidence="2" id="KW-1185">Reference proteome</keyword>
<organism evidence="1 2">
    <name type="scientific">Thalassiosira oceanica</name>
    <name type="common">Marine diatom</name>
    <dbReference type="NCBI Taxonomy" id="159749"/>
    <lineage>
        <taxon>Eukaryota</taxon>
        <taxon>Sar</taxon>
        <taxon>Stramenopiles</taxon>
        <taxon>Ochrophyta</taxon>
        <taxon>Bacillariophyta</taxon>
        <taxon>Coscinodiscophyceae</taxon>
        <taxon>Thalassiosirophycidae</taxon>
        <taxon>Thalassiosirales</taxon>
        <taxon>Thalassiosiraceae</taxon>
        <taxon>Thalassiosira</taxon>
    </lineage>
</organism>
<reference evidence="1 2" key="1">
    <citation type="journal article" date="2012" name="Genome Biol.">
        <title>Genome and low-iron response of an oceanic diatom adapted to chronic iron limitation.</title>
        <authorList>
            <person name="Lommer M."/>
            <person name="Specht M."/>
            <person name="Roy A.S."/>
            <person name="Kraemer L."/>
            <person name="Andreson R."/>
            <person name="Gutowska M.A."/>
            <person name="Wolf J."/>
            <person name="Bergner S.V."/>
            <person name="Schilhabel M.B."/>
            <person name="Klostermeier U.C."/>
            <person name="Beiko R.G."/>
            <person name="Rosenstiel P."/>
            <person name="Hippler M."/>
            <person name="Laroche J."/>
        </authorList>
    </citation>
    <scope>NUCLEOTIDE SEQUENCE [LARGE SCALE GENOMIC DNA]</scope>
    <source>
        <strain evidence="1 2">CCMP1005</strain>
    </source>
</reference>
<evidence type="ECO:0000313" key="2">
    <source>
        <dbReference type="Proteomes" id="UP000266841"/>
    </source>
</evidence>
<dbReference type="EMBL" id="AGNL01005366">
    <property type="protein sequence ID" value="EJK72750.1"/>
    <property type="molecule type" value="Genomic_DNA"/>
</dbReference>
<gene>
    <name evidence="1" type="ORF">THAOC_05684</name>
</gene>
<accession>K0T542</accession>
<protein>
    <submittedName>
        <fullName evidence="1">Uncharacterized protein</fullName>
    </submittedName>
</protein>
<feature type="non-terminal residue" evidence="1">
    <location>
        <position position="1"/>
    </location>
</feature>
<dbReference type="AlphaFoldDB" id="K0T542"/>
<proteinExistence type="predicted"/>
<evidence type="ECO:0000313" key="1">
    <source>
        <dbReference type="EMBL" id="EJK72750.1"/>
    </source>
</evidence>
<sequence>RKLGSERARMWTLWMWMRGWLLDGLVAVMAWGLGWAEYVGGTGTVAVDVTNWAEDSDCSVTKDNDWGRGWLGQRRTLTWTACRLGEEDGLVNEFPFLFCGFNPRPSLRSLMIRVALAGAKRRLVK</sequence>
<comment type="caution">
    <text evidence="1">The sequence shown here is derived from an EMBL/GenBank/DDBJ whole genome shotgun (WGS) entry which is preliminary data.</text>
</comment>
<dbReference type="Proteomes" id="UP000266841">
    <property type="component" value="Unassembled WGS sequence"/>
</dbReference>
<name>K0T542_THAOC</name>